<evidence type="ECO:0000256" key="1">
    <source>
        <dbReference type="SAM" id="MobiDB-lite"/>
    </source>
</evidence>
<comment type="caution">
    <text evidence="2">The sequence shown here is derived from an EMBL/GenBank/DDBJ whole genome shotgun (WGS) entry which is preliminary data.</text>
</comment>
<feature type="region of interest" description="Disordered" evidence="1">
    <location>
        <begin position="1"/>
        <end position="70"/>
    </location>
</feature>
<gene>
    <name evidence="2" type="ORF">CYMTET_7836</name>
</gene>
<name>A0AAE0GU91_9CHLO</name>
<feature type="compositionally biased region" description="Gly residues" evidence="1">
    <location>
        <begin position="20"/>
        <end position="67"/>
    </location>
</feature>
<dbReference type="Proteomes" id="UP001190700">
    <property type="component" value="Unassembled WGS sequence"/>
</dbReference>
<dbReference type="AlphaFoldDB" id="A0AAE0GU91"/>
<proteinExistence type="predicted"/>
<reference evidence="2 3" key="1">
    <citation type="journal article" date="2015" name="Genome Biol. Evol.">
        <title>Comparative Genomics of a Bacterivorous Green Alga Reveals Evolutionary Causalities and Consequences of Phago-Mixotrophic Mode of Nutrition.</title>
        <authorList>
            <person name="Burns J.A."/>
            <person name="Paasch A."/>
            <person name="Narechania A."/>
            <person name="Kim E."/>
        </authorList>
    </citation>
    <scope>NUCLEOTIDE SEQUENCE [LARGE SCALE GENOMIC DNA]</scope>
    <source>
        <strain evidence="2 3">PLY_AMNH</strain>
    </source>
</reference>
<protein>
    <submittedName>
        <fullName evidence="2">Uncharacterized protein</fullName>
    </submittedName>
</protein>
<accession>A0AAE0GU91</accession>
<organism evidence="2 3">
    <name type="scientific">Cymbomonas tetramitiformis</name>
    <dbReference type="NCBI Taxonomy" id="36881"/>
    <lineage>
        <taxon>Eukaryota</taxon>
        <taxon>Viridiplantae</taxon>
        <taxon>Chlorophyta</taxon>
        <taxon>Pyramimonadophyceae</taxon>
        <taxon>Pyramimonadales</taxon>
        <taxon>Pyramimonadaceae</taxon>
        <taxon>Cymbomonas</taxon>
    </lineage>
</organism>
<sequence>MRVRTVAGTGTEPNPALNRGCGGEGELGMRWGEGGGGEGGGEVAGGEVTGAGGGGEGDGEGGGGGEGDTQLAIWEPVGEEVVGESWGKEWGAGRACAVKAPHPQAKRTTHHR</sequence>
<evidence type="ECO:0000313" key="3">
    <source>
        <dbReference type="Proteomes" id="UP001190700"/>
    </source>
</evidence>
<evidence type="ECO:0000313" key="2">
    <source>
        <dbReference type="EMBL" id="KAK3284515.1"/>
    </source>
</evidence>
<dbReference type="EMBL" id="LGRX02002256">
    <property type="protein sequence ID" value="KAK3284515.1"/>
    <property type="molecule type" value="Genomic_DNA"/>
</dbReference>
<keyword evidence="3" id="KW-1185">Reference proteome</keyword>